<organism evidence="2 3">
    <name type="scientific">Sporothrix schenckii 1099-18</name>
    <dbReference type="NCBI Taxonomy" id="1397361"/>
    <lineage>
        <taxon>Eukaryota</taxon>
        <taxon>Fungi</taxon>
        <taxon>Dikarya</taxon>
        <taxon>Ascomycota</taxon>
        <taxon>Pezizomycotina</taxon>
        <taxon>Sordariomycetes</taxon>
        <taxon>Sordariomycetidae</taxon>
        <taxon>Ophiostomatales</taxon>
        <taxon>Ophiostomataceae</taxon>
        <taxon>Sporothrix</taxon>
    </lineage>
</organism>
<protein>
    <submittedName>
        <fullName evidence="2">Uncharacterized protein</fullName>
    </submittedName>
</protein>
<dbReference type="KEGG" id="ssck:SPSK_00327"/>
<dbReference type="EMBL" id="AXCR01000008">
    <property type="protein sequence ID" value="KJR83965.1"/>
    <property type="molecule type" value="Genomic_DNA"/>
</dbReference>
<evidence type="ECO:0000256" key="1">
    <source>
        <dbReference type="SAM" id="MobiDB-lite"/>
    </source>
</evidence>
<feature type="compositionally biased region" description="Basic and acidic residues" evidence="1">
    <location>
        <begin position="118"/>
        <end position="132"/>
    </location>
</feature>
<dbReference type="GeneID" id="27662578"/>
<reference evidence="2 3" key="2">
    <citation type="journal article" date="2015" name="Eukaryot. Cell">
        <title>Asexual propagation of a virulent clone complex in a human and feline outbreak of sporotrichosis.</title>
        <authorList>
            <person name="Teixeira Mde M."/>
            <person name="Rodrigues A.M."/>
            <person name="Tsui C.K."/>
            <person name="de Almeida L.G."/>
            <person name="Van Diepeningen A.D."/>
            <person name="van den Ende B.G."/>
            <person name="Fernandes G.F."/>
            <person name="Kano R."/>
            <person name="Hamelin R.C."/>
            <person name="Lopes-Bezerra L.M."/>
            <person name="Vasconcelos A.T."/>
            <person name="de Hoog S."/>
            <person name="de Camargo Z.P."/>
            <person name="Felipe M.S."/>
        </authorList>
    </citation>
    <scope>NUCLEOTIDE SEQUENCE [LARGE SCALE GENOMIC DNA]</scope>
    <source>
        <strain evidence="2 3">1099-18</strain>
    </source>
</reference>
<dbReference type="RefSeq" id="XP_016586641.1">
    <property type="nucleotide sequence ID" value="XM_016727301.1"/>
</dbReference>
<proteinExistence type="predicted"/>
<feature type="region of interest" description="Disordered" evidence="1">
    <location>
        <begin position="118"/>
        <end position="138"/>
    </location>
</feature>
<name>A0A0F2M5B3_SPOSC</name>
<gene>
    <name evidence="2" type="ORF">SPSK_00327</name>
</gene>
<dbReference type="OrthoDB" id="10383229at2759"/>
<reference evidence="2 3" key="1">
    <citation type="journal article" date="2014" name="BMC Genomics">
        <title>Comparative genomics of the major fungal agents of human and animal Sporotrichosis: Sporothrix schenckii and Sporothrix brasiliensis.</title>
        <authorList>
            <person name="Teixeira M.M."/>
            <person name="de Almeida L.G."/>
            <person name="Kubitschek-Barreira P."/>
            <person name="Alves F.L."/>
            <person name="Kioshima E.S."/>
            <person name="Abadio A.K."/>
            <person name="Fernandes L."/>
            <person name="Derengowski L.S."/>
            <person name="Ferreira K.S."/>
            <person name="Souza R.C."/>
            <person name="Ruiz J.C."/>
            <person name="de Andrade N.C."/>
            <person name="Paes H.C."/>
            <person name="Nicola A.M."/>
            <person name="Albuquerque P."/>
            <person name="Gerber A.L."/>
            <person name="Martins V.P."/>
            <person name="Peconick L.D."/>
            <person name="Neto A.V."/>
            <person name="Chaucanez C.B."/>
            <person name="Silva P.A."/>
            <person name="Cunha O.L."/>
            <person name="de Oliveira F.F."/>
            <person name="dos Santos T.C."/>
            <person name="Barros A.L."/>
            <person name="Soares M.A."/>
            <person name="de Oliveira L.M."/>
            <person name="Marini M.M."/>
            <person name="Villalobos-Duno H."/>
            <person name="Cunha M.M."/>
            <person name="de Hoog S."/>
            <person name="da Silveira J.F."/>
            <person name="Henrissat B."/>
            <person name="Nino-Vega G.A."/>
            <person name="Cisalpino P.S."/>
            <person name="Mora-Montes H.M."/>
            <person name="Almeida S.R."/>
            <person name="Stajich J.E."/>
            <person name="Lopes-Bezerra L.M."/>
            <person name="Vasconcelos A.T."/>
            <person name="Felipe M.S."/>
        </authorList>
    </citation>
    <scope>NUCLEOTIDE SEQUENCE [LARGE SCALE GENOMIC DNA]</scope>
    <source>
        <strain evidence="2 3">1099-18</strain>
    </source>
</reference>
<sequence>MSRWAFPSSMWSTFAASRDRTSSRVYSSKPYRAIYEAPTAAPYRLKSRVSVYNEPFGCGKPYYSQPVSSLYPPYSGNYGSFARYAGYGASARKSYEPTYTSSYPKPYYTLAREVSDHERSYRHYSSSRDKKPSTARRSVRWDDETYNGRQYDWDRRYDRYGGESNYDYRQRHDRYGQPISDARGTSPRVTAAGDTYTYTYASAAAATKPRGSMYYKDEAGRRTQKDFEYGYKPRSSRRSKY</sequence>
<accession>A0A0F2M5B3</accession>
<dbReference type="Proteomes" id="UP000033710">
    <property type="component" value="Unassembled WGS sequence"/>
</dbReference>
<dbReference type="VEuPathDB" id="FungiDB:SPSK_00327"/>
<dbReference type="AlphaFoldDB" id="A0A0F2M5B3"/>
<evidence type="ECO:0000313" key="3">
    <source>
        <dbReference type="Proteomes" id="UP000033710"/>
    </source>
</evidence>
<evidence type="ECO:0000313" key="2">
    <source>
        <dbReference type="EMBL" id="KJR83965.1"/>
    </source>
</evidence>
<comment type="caution">
    <text evidence="2">The sequence shown here is derived from an EMBL/GenBank/DDBJ whole genome shotgun (WGS) entry which is preliminary data.</text>
</comment>